<keyword evidence="3" id="KW-0964">Secreted</keyword>
<gene>
    <name evidence="8" type="ORF">OTU49_003565</name>
</gene>
<evidence type="ECO:0000256" key="2">
    <source>
        <dbReference type="ARBA" id="ARBA00009230"/>
    </source>
</evidence>
<dbReference type="InterPro" id="IPR055343">
    <property type="entry name" value="CREG_beta-barrel"/>
</dbReference>
<comment type="similarity">
    <text evidence="2">Belongs to the CREG family.</text>
</comment>
<comment type="caution">
    <text evidence="8">The sequence shown here is derived from an EMBL/GenBank/DDBJ whole genome shotgun (WGS) entry which is preliminary data.</text>
</comment>
<evidence type="ECO:0000259" key="7">
    <source>
        <dbReference type="Pfam" id="PF13883"/>
    </source>
</evidence>
<dbReference type="GO" id="GO:0005737">
    <property type="term" value="C:cytoplasm"/>
    <property type="evidence" value="ECO:0007669"/>
    <property type="project" value="UniProtKB-ARBA"/>
</dbReference>
<accession>A0AAW0X884</accession>
<reference evidence="8 9" key="1">
    <citation type="journal article" date="2024" name="BMC Genomics">
        <title>Genome assembly of redclaw crayfish (Cherax quadricarinatus) provides insights into its immune adaptation and hypoxia tolerance.</title>
        <authorList>
            <person name="Liu Z."/>
            <person name="Zheng J."/>
            <person name="Li H."/>
            <person name="Fang K."/>
            <person name="Wang S."/>
            <person name="He J."/>
            <person name="Zhou D."/>
            <person name="Weng S."/>
            <person name="Chi M."/>
            <person name="Gu Z."/>
            <person name="He J."/>
            <person name="Li F."/>
            <person name="Wang M."/>
        </authorList>
    </citation>
    <scope>NUCLEOTIDE SEQUENCE [LARGE SCALE GENOMIC DNA]</scope>
    <source>
        <strain evidence="8">ZL_2023a</strain>
    </source>
</reference>
<feature type="domain" description="CREG-like beta-barrel" evidence="7">
    <location>
        <begin position="71"/>
        <end position="239"/>
    </location>
</feature>
<keyword evidence="9" id="KW-1185">Reference proteome</keyword>
<evidence type="ECO:0000256" key="4">
    <source>
        <dbReference type="ARBA" id="ARBA00022729"/>
    </source>
</evidence>
<dbReference type="SUPFAM" id="SSF50475">
    <property type="entry name" value="FMN-binding split barrel"/>
    <property type="match status" value="1"/>
</dbReference>
<evidence type="ECO:0000313" key="9">
    <source>
        <dbReference type="Proteomes" id="UP001445076"/>
    </source>
</evidence>
<evidence type="ECO:0000256" key="3">
    <source>
        <dbReference type="ARBA" id="ARBA00022525"/>
    </source>
</evidence>
<evidence type="ECO:0000256" key="5">
    <source>
        <dbReference type="ARBA" id="ARBA00023180"/>
    </source>
</evidence>
<keyword evidence="5" id="KW-0325">Glycoprotein</keyword>
<keyword evidence="6" id="KW-1133">Transmembrane helix</keyword>
<dbReference type="PIRSF" id="PIRSF036911">
    <property type="entry name" value="CREG"/>
    <property type="match status" value="1"/>
</dbReference>
<dbReference type="GO" id="GO:0005615">
    <property type="term" value="C:extracellular space"/>
    <property type="evidence" value="ECO:0007669"/>
    <property type="project" value="TreeGrafter"/>
</dbReference>
<dbReference type="InterPro" id="IPR012349">
    <property type="entry name" value="Split_barrel_FMN-bd"/>
</dbReference>
<organism evidence="8 9">
    <name type="scientific">Cherax quadricarinatus</name>
    <name type="common">Australian red claw crayfish</name>
    <dbReference type="NCBI Taxonomy" id="27406"/>
    <lineage>
        <taxon>Eukaryota</taxon>
        <taxon>Metazoa</taxon>
        <taxon>Ecdysozoa</taxon>
        <taxon>Arthropoda</taxon>
        <taxon>Crustacea</taxon>
        <taxon>Multicrustacea</taxon>
        <taxon>Malacostraca</taxon>
        <taxon>Eumalacostraca</taxon>
        <taxon>Eucarida</taxon>
        <taxon>Decapoda</taxon>
        <taxon>Pleocyemata</taxon>
        <taxon>Astacidea</taxon>
        <taxon>Parastacoidea</taxon>
        <taxon>Parastacidae</taxon>
        <taxon>Cherax</taxon>
    </lineage>
</organism>
<dbReference type="Proteomes" id="UP001445076">
    <property type="component" value="Unassembled WGS sequence"/>
</dbReference>
<dbReference type="AlphaFoldDB" id="A0AAW0X884"/>
<proteinExistence type="inferred from homology"/>
<dbReference type="PANTHER" id="PTHR13343:SF17">
    <property type="entry name" value="CELLULAR REPRESSOR OF E1A-STIMULATED GENES, ISOFORM A"/>
    <property type="match status" value="1"/>
</dbReference>
<evidence type="ECO:0000256" key="1">
    <source>
        <dbReference type="ARBA" id="ARBA00004613"/>
    </source>
</evidence>
<dbReference type="FunFam" id="2.30.110.10:FF:000004">
    <property type="entry name" value="Cellular repressor of E1A-stimulated genes 1"/>
    <property type="match status" value="1"/>
</dbReference>
<dbReference type="GO" id="GO:0012505">
    <property type="term" value="C:endomembrane system"/>
    <property type="evidence" value="ECO:0007669"/>
    <property type="project" value="UniProtKB-ARBA"/>
</dbReference>
<dbReference type="PANTHER" id="PTHR13343">
    <property type="entry name" value="CREG1 PROTEIN"/>
    <property type="match status" value="1"/>
</dbReference>
<protein>
    <recommendedName>
        <fullName evidence="7">CREG-like beta-barrel domain-containing protein</fullName>
    </recommendedName>
</protein>
<evidence type="ECO:0000256" key="6">
    <source>
        <dbReference type="SAM" id="Phobius"/>
    </source>
</evidence>
<evidence type="ECO:0000313" key="8">
    <source>
        <dbReference type="EMBL" id="KAK8739310.1"/>
    </source>
</evidence>
<dbReference type="Gene3D" id="2.30.110.10">
    <property type="entry name" value="Electron Transport, Fmn-binding Protein, Chain A"/>
    <property type="match status" value="1"/>
</dbReference>
<sequence length="244" mass="26971">MTKGEAFHSLLEPDLPVKTRRRSTGCQFFIMGIATALSLASLALAVYQATSTHQSVHAISEGVVSAWPTPPPHEQVTKVARYVVHTSAWASIATISTALPIQGFPFANIISVCDGPVNKSSGIPYMYMTRFDLSGKDLLSNDKATLSFSEAQSDYCSKEDFDPEDPRCARVLLTGHIIELKNGTTEANFAQNALFSRHPIMKSWPSDHHFFFAKMDIVHIYVLDYFGGPSEVNVDEYFKTDPFA</sequence>
<comment type="subcellular location">
    <subcellularLocation>
        <location evidence="1">Secreted</location>
    </subcellularLocation>
</comment>
<keyword evidence="4" id="KW-0732">Signal</keyword>
<dbReference type="Pfam" id="PF13883">
    <property type="entry name" value="CREG_beta-barrel"/>
    <property type="match status" value="1"/>
</dbReference>
<name>A0AAW0X884_CHEQU</name>
<dbReference type="InterPro" id="IPR014631">
    <property type="entry name" value="CREG"/>
</dbReference>
<dbReference type="EMBL" id="JARKIK010000037">
    <property type="protein sequence ID" value="KAK8739310.1"/>
    <property type="molecule type" value="Genomic_DNA"/>
</dbReference>
<keyword evidence="6" id="KW-0812">Transmembrane</keyword>
<keyword evidence="6" id="KW-0472">Membrane</keyword>
<feature type="transmembrane region" description="Helical" evidence="6">
    <location>
        <begin position="28"/>
        <end position="47"/>
    </location>
</feature>